<evidence type="ECO:0000313" key="16">
    <source>
        <dbReference type="Proteomes" id="UP000245609"/>
    </source>
</evidence>
<evidence type="ECO:0000256" key="8">
    <source>
        <dbReference type="ARBA" id="ARBA00023140"/>
    </source>
</evidence>
<evidence type="ECO:0000259" key="13">
    <source>
        <dbReference type="Pfam" id="PF00108"/>
    </source>
</evidence>
<evidence type="ECO:0000256" key="7">
    <source>
        <dbReference type="ARBA" id="ARBA00023098"/>
    </source>
</evidence>
<evidence type="ECO:0008006" key="17">
    <source>
        <dbReference type="Google" id="ProtNLM"/>
    </source>
</evidence>
<evidence type="ECO:0000256" key="2">
    <source>
        <dbReference type="ARBA" id="ARBA00004872"/>
    </source>
</evidence>
<dbReference type="GO" id="GO:0003988">
    <property type="term" value="F:acetyl-CoA C-acyltransferase activity"/>
    <property type="evidence" value="ECO:0007669"/>
    <property type="project" value="UniProtKB-EC"/>
</dbReference>
<name>A0A2T9ZI19_9FUNG</name>
<dbReference type="PIRSF" id="PIRSF000429">
    <property type="entry name" value="Ac-CoA_Ac_transf"/>
    <property type="match status" value="1"/>
</dbReference>
<comment type="similarity">
    <text evidence="3 12">Belongs to the thiolase-like superfamily. Thiolase family.</text>
</comment>
<feature type="active site" description="Proton acceptor" evidence="11">
    <location>
        <position position="390"/>
    </location>
</feature>
<dbReference type="OrthoDB" id="5404651at2759"/>
<evidence type="ECO:0000256" key="5">
    <source>
        <dbReference type="ARBA" id="ARBA00022832"/>
    </source>
</evidence>
<evidence type="ECO:0000256" key="4">
    <source>
        <dbReference type="ARBA" id="ARBA00022679"/>
    </source>
</evidence>
<dbReference type="InterPro" id="IPR016039">
    <property type="entry name" value="Thiolase-like"/>
</dbReference>
<dbReference type="NCBIfam" id="TIGR01930">
    <property type="entry name" value="AcCoA-C-Actrans"/>
    <property type="match status" value="1"/>
</dbReference>
<dbReference type="Pfam" id="PF00108">
    <property type="entry name" value="Thiolase_N"/>
    <property type="match status" value="1"/>
</dbReference>
<dbReference type="EMBL" id="MBFS01000149">
    <property type="protein sequence ID" value="PVV04218.1"/>
    <property type="molecule type" value="Genomic_DNA"/>
</dbReference>
<accession>A0A2T9ZI19</accession>
<dbReference type="InterPro" id="IPR020617">
    <property type="entry name" value="Thiolase_C"/>
</dbReference>
<dbReference type="CDD" id="cd00751">
    <property type="entry name" value="thiolase"/>
    <property type="match status" value="1"/>
</dbReference>
<dbReference type="SUPFAM" id="SSF53901">
    <property type="entry name" value="Thiolase-like"/>
    <property type="match status" value="2"/>
</dbReference>
<feature type="domain" description="Thiolase N-terminal" evidence="13">
    <location>
        <begin position="17"/>
        <end position="274"/>
    </location>
</feature>
<evidence type="ECO:0000256" key="6">
    <source>
        <dbReference type="ARBA" id="ARBA00022946"/>
    </source>
</evidence>
<dbReference type="InterPro" id="IPR050215">
    <property type="entry name" value="Thiolase-like_sf_Thiolase"/>
</dbReference>
<gene>
    <name evidence="15" type="ORF">BB560_001286</name>
</gene>
<keyword evidence="7" id="KW-0443">Lipid metabolism</keyword>
<dbReference type="InterPro" id="IPR020613">
    <property type="entry name" value="Thiolase_CS"/>
</dbReference>
<keyword evidence="16" id="KW-1185">Reference proteome</keyword>
<reference evidence="15 16" key="1">
    <citation type="journal article" date="2018" name="MBio">
        <title>Comparative Genomics Reveals the Core Gene Toolbox for the Fungus-Insect Symbiosis.</title>
        <authorList>
            <person name="Wang Y."/>
            <person name="Stata M."/>
            <person name="Wang W."/>
            <person name="Stajich J.E."/>
            <person name="White M.M."/>
            <person name="Moncalvo J.M."/>
        </authorList>
    </citation>
    <scope>NUCLEOTIDE SEQUENCE [LARGE SCALE GENOMIC DNA]</scope>
    <source>
        <strain evidence="15 16">SC-DP-2</strain>
    </source>
</reference>
<evidence type="ECO:0000256" key="10">
    <source>
        <dbReference type="ARBA" id="ARBA00047605"/>
    </source>
</evidence>
<comment type="caution">
    <text evidence="15">The sequence shown here is derived from an EMBL/GenBank/DDBJ whole genome shotgun (WGS) entry which is preliminary data.</text>
</comment>
<dbReference type="GO" id="GO:0006635">
    <property type="term" value="P:fatty acid beta-oxidation"/>
    <property type="evidence" value="ECO:0007669"/>
    <property type="project" value="TreeGrafter"/>
</dbReference>
<dbReference type="InterPro" id="IPR020616">
    <property type="entry name" value="Thiolase_N"/>
</dbReference>
<evidence type="ECO:0000256" key="1">
    <source>
        <dbReference type="ARBA" id="ARBA00004275"/>
    </source>
</evidence>
<comment type="pathway">
    <text evidence="2">Lipid metabolism; fatty acid metabolism.</text>
</comment>
<keyword evidence="9 12" id="KW-0012">Acyltransferase</keyword>
<keyword evidence="8" id="KW-0576">Peroxisome</keyword>
<dbReference type="STRING" id="133381.A0A2T9ZI19"/>
<feature type="active site" description="Proton acceptor" evidence="11">
    <location>
        <position position="360"/>
    </location>
</feature>
<comment type="subcellular location">
    <subcellularLocation>
        <location evidence="1">Peroxisome</location>
    </subcellularLocation>
</comment>
<comment type="catalytic activity">
    <reaction evidence="10">
        <text>an acyl-CoA + acetyl-CoA = a 3-oxoacyl-CoA + CoA</text>
        <dbReference type="Rhea" id="RHEA:21564"/>
        <dbReference type="ChEBI" id="CHEBI:57287"/>
        <dbReference type="ChEBI" id="CHEBI:57288"/>
        <dbReference type="ChEBI" id="CHEBI:58342"/>
        <dbReference type="ChEBI" id="CHEBI:90726"/>
        <dbReference type="EC" id="2.3.1.16"/>
    </reaction>
</comment>
<dbReference type="PROSITE" id="PS00098">
    <property type="entry name" value="THIOLASE_1"/>
    <property type="match status" value="1"/>
</dbReference>
<dbReference type="Gene3D" id="3.40.47.10">
    <property type="match status" value="2"/>
</dbReference>
<evidence type="ECO:0000256" key="3">
    <source>
        <dbReference type="ARBA" id="ARBA00010982"/>
    </source>
</evidence>
<organism evidence="15 16">
    <name type="scientific">Smittium megazygosporum</name>
    <dbReference type="NCBI Taxonomy" id="133381"/>
    <lineage>
        <taxon>Eukaryota</taxon>
        <taxon>Fungi</taxon>
        <taxon>Fungi incertae sedis</taxon>
        <taxon>Zoopagomycota</taxon>
        <taxon>Kickxellomycotina</taxon>
        <taxon>Harpellomycetes</taxon>
        <taxon>Harpellales</taxon>
        <taxon>Legeriomycetaceae</taxon>
        <taxon>Smittium</taxon>
    </lineage>
</organism>
<proteinExistence type="inferred from homology"/>
<dbReference type="Proteomes" id="UP000245609">
    <property type="component" value="Unassembled WGS sequence"/>
</dbReference>
<evidence type="ECO:0000259" key="14">
    <source>
        <dbReference type="Pfam" id="PF02803"/>
    </source>
</evidence>
<dbReference type="PANTHER" id="PTHR43853">
    <property type="entry name" value="3-KETOACYL-COA THIOLASE, PEROXISOMAL"/>
    <property type="match status" value="1"/>
</dbReference>
<evidence type="ECO:0000256" key="9">
    <source>
        <dbReference type="ARBA" id="ARBA00023315"/>
    </source>
</evidence>
<protein>
    <recommendedName>
        <fullName evidence="17">3-ketoacyl-CoA thiolase</fullName>
    </recommendedName>
</protein>
<evidence type="ECO:0000313" key="15">
    <source>
        <dbReference type="EMBL" id="PVV04218.1"/>
    </source>
</evidence>
<dbReference type="AlphaFoldDB" id="A0A2T9ZI19"/>
<keyword evidence="4 12" id="KW-0808">Transferase</keyword>
<keyword evidence="6" id="KW-0809">Transit peptide</keyword>
<keyword evidence="5" id="KW-0276">Fatty acid metabolism</keyword>
<feature type="domain" description="Thiolase C-terminal" evidence="14">
    <location>
        <begin position="283"/>
        <end position="402"/>
    </location>
</feature>
<dbReference type="GO" id="GO:0005777">
    <property type="term" value="C:peroxisome"/>
    <property type="evidence" value="ECO:0007669"/>
    <property type="project" value="UniProtKB-SubCell"/>
</dbReference>
<dbReference type="PANTHER" id="PTHR43853:SF8">
    <property type="entry name" value="3-KETOACYL-COA THIOLASE, PEROXISOMAL"/>
    <property type="match status" value="1"/>
</dbReference>
<dbReference type="FunFam" id="3.40.47.10:FF:000010">
    <property type="entry name" value="Acetyl-CoA acetyltransferase (Thiolase)"/>
    <property type="match status" value="1"/>
</dbReference>
<dbReference type="Pfam" id="PF02803">
    <property type="entry name" value="Thiolase_C"/>
    <property type="match status" value="1"/>
</dbReference>
<dbReference type="PROSITE" id="PS00737">
    <property type="entry name" value="THIOLASE_2"/>
    <property type="match status" value="1"/>
</dbReference>
<dbReference type="InterPro" id="IPR002155">
    <property type="entry name" value="Thiolase"/>
</dbReference>
<feature type="active site" description="Acyl-thioester intermediate" evidence="11">
    <location>
        <position position="102"/>
    </location>
</feature>
<evidence type="ECO:0000256" key="12">
    <source>
        <dbReference type="RuleBase" id="RU003557"/>
    </source>
</evidence>
<sequence>MASEIPTKIGVKSPYDVVIVSAVRTPLTKGRRGGFKDTRPEYLLSVVLKTVVDRVRLDPSMVQDIVVGNVLPPGGGANMAHMAMLYAGFPERTATMTLNRQCASGLQAVSQVVSAIREGLIDIGIGAGVESMTMYNSRSDYLKPHEYNQDMLKQQNIADCLIPMGITSENVAADFNITRKEQDEFAALSHRKAIFAQENGYFDQEIVPVSTFIIDKDGSKKPIIVSKDDGVRPGTTAEGLAKLKPAFNKDGSTTAGNASQVSDGAAAVLLMKRSRAHELGLPILGKFITSATVGVPPRVMGIGPAFAIPAAVKKIGISPQDLDIVELNEAFASQAVYSIKHIGLDINKVNPKGGAIAFGHPLGCTGARQVSTLLYELRRTNKKLGAASMCMGSGMGMCAIFESE</sequence>
<dbReference type="InterPro" id="IPR020615">
    <property type="entry name" value="Thiolase_acyl_enz_int_AS"/>
</dbReference>
<evidence type="ECO:0000256" key="11">
    <source>
        <dbReference type="PIRSR" id="PIRSR000429-1"/>
    </source>
</evidence>
<dbReference type="GO" id="GO:0010124">
    <property type="term" value="P:phenylacetate catabolic process"/>
    <property type="evidence" value="ECO:0007669"/>
    <property type="project" value="TreeGrafter"/>
</dbReference>